<organism evidence="2 3">
    <name type="scientific">Phaeobacter italicus</name>
    <dbReference type="NCBI Taxonomy" id="481446"/>
    <lineage>
        <taxon>Bacteria</taxon>
        <taxon>Pseudomonadati</taxon>
        <taxon>Pseudomonadota</taxon>
        <taxon>Alphaproteobacteria</taxon>
        <taxon>Rhodobacterales</taxon>
        <taxon>Roseobacteraceae</taxon>
        <taxon>Phaeobacter</taxon>
    </lineage>
</organism>
<keyword evidence="3" id="KW-1185">Reference proteome</keyword>
<keyword evidence="1" id="KW-1277">Toxin-antitoxin system</keyword>
<reference evidence="2 3" key="1">
    <citation type="submission" date="2015-05" db="EMBL/GenBank/DDBJ databases">
        <authorList>
            <person name="Rodrigo-Torres Lidia"/>
            <person name="Arahal R.David."/>
        </authorList>
    </citation>
    <scope>NUCLEOTIDE SEQUENCE [LARGE SCALE GENOMIC DNA]</scope>
    <source>
        <strain evidence="2 3">CECT 7321</strain>
    </source>
</reference>
<dbReference type="OrthoDB" id="7191115at2"/>
<evidence type="ECO:0000313" key="3">
    <source>
        <dbReference type="Proteomes" id="UP000043764"/>
    </source>
</evidence>
<gene>
    <name evidence="2" type="ORF">NIT7321_00476</name>
</gene>
<dbReference type="InterPro" id="IPR009956">
    <property type="entry name" value="Post-segregation_anti-tox_CcdA"/>
</dbReference>
<name>A0A0H5DC88_9RHOB</name>
<dbReference type="RefSeq" id="WP_046212322.1">
    <property type="nucleotide sequence ID" value="NZ_BSKQ01000005.1"/>
</dbReference>
<accession>A0A0H5DC88</accession>
<evidence type="ECO:0000313" key="2">
    <source>
        <dbReference type="EMBL" id="CRL09645.1"/>
    </source>
</evidence>
<protein>
    <submittedName>
        <fullName evidence="2">Post-segregation antitoxin (Ccd killing mechanism protein) encoded by the F plasmid</fullName>
    </submittedName>
</protein>
<dbReference type="GeneID" id="78399712"/>
<dbReference type="Proteomes" id="UP000043764">
    <property type="component" value="Unassembled WGS sequence"/>
</dbReference>
<dbReference type="AlphaFoldDB" id="A0A0H5DC88"/>
<evidence type="ECO:0000256" key="1">
    <source>
        <dbReference type="ARBA" id="ARBA00022649"/>
    </source>
</evidence>
<sequence length="78" mass="8671">MQSQSVPKKPTNLTLDQGLLSEARSFGVNLSQAAEAGLRQAVQEAKTNAWKRENAAALQSSNRWVEENGLPLDRYRPF</sequence>
<dbReference type="Pfam" id="PF07362">
    <property type="entry name" value="CcdA"/>
    <property type="match status" value="1"/>
</dbReference>
<proteinExistence type="predicted"/>
<dbReference type="EMBL" id="CVRL01000004">
    <property type="protein sequence ID" value="CRL09645.1"/>
    <property type="molecule type" value="Genomic_DNA"/>
</dbReference>